<dbReference type="InterPro" id="IPR000727">
    <property type="entry name" value="T_SNARE_dom"/>
</dbReference>
<keyword evidence="5" id="KW-0653">Protein transport</keyword>
<feature type="compositionally biased region" description="Polar residues" evidence="11">
    <location>
        <begin position="313"/>
        <end position="322"/>
    </location>
</feature>
<keyword evidence="8 10" id="KW-0175">Coiled coil</keyword>
<comment type="similarity">
    <text evidence="2">Belongs to the syntaxin family.</text>
</comment>
<dbReference type="GO" id="GO:0005484">
    <property type="term" value="F:SNAP receptor activity"/>
    <property type="evidence" value="ECO:0007669"/>
    <property type="project" value="InterPro"/>
</dbReference>
<evidence type="ECO:0000256" key="6">
    <source>
        <dbReference type="ARBA" id="ARBA00022989"/>
    </source>
</evidence>
<protein>
    <submittedName>
        <fullName evidence="14">Syntaxin 16/TLG2-like protein</fullName>
    </submittedName>
</protein>
<keyword evidence="6 12" id="KW-1133">Transmembrane helix</keyword>
<dbReference type="OrthoDB" id="10251371at2759"/>
<feature type="coiled-coil region" evidence="10">
    <location>
        <begin position="207"/>
        <end position="269"/>
    </location>
</feature>
<sequence length="322" mass="36190">MSSKNQQKLGFFRDRMSALSNLRNTFQRTSPTANMGAGLIEPEMSSRGHDTTILQQVNSVESQFMEVESHLDQLNGLYNSRIAALTSFADEVQIESQIEGMSTKIAKMLISLKGKITKNDYIAPSKEGAQIQANMQKGYLARMRDLSVRFREMQTNYLRRLDSVRSRAQTASISGSMEDENDIELTDFNTSFTGEQNAMVMENEIMIQRRNEEILRLQQQLDEIKTLFIDLGQLIQEQGTILDRIDNFIETAVDEVKEGNKELEKAETHQKNKCFYVYLIGMIVLILILGVIILIKKGKKSGGSSGGDDSGGDTNTTSLLFS</sequence>
<evidence type="ECO:0000256" key="2">
    <source>
        <dbReference type="ARBA" id="ARBA00009063"/>
    </source>
</evidence>
<keyword evidence="9 12" id="KW-0472">Membrane</keyword>
<dbReference type="GO" id="GO:0031201">
    <property type="term" value="C:SNARE complex"/>
    <property type="evidence" value="ECO:0007669"/>
    <property type="project" value="TreeGrafter"/>
</dbReference>
<dbReference type="SMART" id="SM00397">
    <property type="entry name" value="t_SNARE"/>
    <property type="match status" value="1"/>
</dbReference>
<dbReference type="RefSeq" id="XP_068361362.1">
    <property type="nucleotide sequence ID" value="XM_068503071.1"/>
</dbReference>
<evidence type="ECO:0000313" key="14">
    <source>
        <dbReference type="EMBL" id="OHT08226.1"/>
    </source>
</evidence>
<reference evidence="14" key="1">
    <citation type="submission" date="2016-10" db="EMBL/GenBank/DDBJ databases">
        <authorList>
            <person name="Benchimol M."/>
            <person name="Almeida L.G."/>
            <person name="Vasconcelos A.T."/>
            <person name="Perreira-Neves A."/>
            <person name="Rosa I.A."/>
            <person name="Tasca T."/>
            <person name="Bogo M.R."/>
            <person name="de Souza W."/>
        </authorList>
    </citation>
    <scope>NUCLEOTIDE SEQUENCE [LARGE SCALE GENOMIC DNA]</scope>
    <source>
        <strain evidence="14">K</strain>
    </source>
</reference>
<dbReference type="GO" id="GO:0048278">
    <property type="term" value="P:vesicle docking"/>
    <property type="evidence" value="ECO:0007669"/>
    <property type="project" value="TreeGrafter"/>
</dbReference>
<evidence type="ECO:0000256" key="12">
    <source>
        <dbReference type="SAM" id="Phobius"/>
    </source>
</evidence>
<gene>
    <name evidence="14" type="ORF">TRFO_23299</name>
</gene>
<dbReference type="CDD" id="cd15845">
    <property type="entry name" value="SNARE_syntaxin16"/>
    <property type="match status" value="1"/>
</dbReference>
<evidence type="ECO:0000256" key="1">
    <source>
        <dbReference type="ARBA" id="ARBA00004409"/>
    </source>
</evidence>
<dbReference type="EMBL" id="MLAK01000673">
    <property type="protein sequence ID" value="OHT08226.1"/>
    <property type="molecule type" value="Genomic_DNA"/>
</dbReference>
<comment type="subcellular location">
    <subcellularLocation>
        <location evidence="1">Golgi apparatus membrane</location>
        <topology evidence="1">Single-pass type IV membrane protein</topology>
    </subcellularLocation>
</comment>
<dbReference type="InterPro" id="IPR045242">
    <property type="entry name" value="Syntaxin"/>
</dbReference>
<keyword evidence="4 12" id="KW-0812">Transmembrane</keyword>
<accession>A0A1J4KB92</accession>
<dbReference type="Gene3D" id="1.20.58.70">
    <property type="match status" value="1"/>
</dbReference>
<dbReference type="Pfam" id="PF05739">
    <property type="entry name" value="SNARE"/>
    <property type="match status" value="1"/>
</dbReference>
<feature type="transmembrane region" description="Helical" evidence="12">
    <location>
        <begin position="275"/>
        <end position="295"/>
    </location>
</feature>
<keyword evidence="7" id="KW-0333">Golgi apparatus</keyword>
<dbReference type="GO" id="GO:0006906">
    <property type="term" value="P:vesicle fusion"/>
    <property type="evidence" value="ECO:0007669"/>
    <property type="project" value="TreeGrafter"/>
</dbReference>
<dbReference type="InterPro" id="IPR010989">
    <property type="entry name" value="SNARE"/>
</dbReference>
<dbReference type="PROSITE" id="PS50192">
    <property type="entry name" value="T_SNARE"/>
    <property type="match status" value="1"/>
</dbReference>
<organism evidence="14 15">
    <name type="scientific">Tritrichomonas foetus</name>
    <dbReference type="NCBI Taxonomy" id="1144522"/>
    <lineage>
        <taxon>Eukaryota</taxon>
        <taxon>Metamonada</taxon>
        <taxon>Parabasalia</taxon>
        <taxon>Tritrichomonadida</taxon>
        <taxon>Tritrichomonadidae</taxon>
        <taxon>Tritrichomonas</taxon>
    </lineage>
</organism>
<evidence type="ECO:0000313" key="15">
    <source>
        <dbReference type="Proteomes" id="UP000179807"/>
    </source>
</evidence>
<evidence type="ECO:0000256" key="10">
    <source>
        <dbReference type="SAM" id="Coils"/>
    </source>
</evidence>
<dbReference type="SUPFAM" id="SSF47661">
    <property type="entry name" value="t-snare proteins"/>
    <property type="match status" value="1"/>
</dbReference>
<evidence type="ECO:0000259" key="13">
    <source>
        <dbReference type="PROSITE" id="PS50192"/>
    </source>
</evidence>
<evidence type="ECO:0000256" key="5">
    <source>
        <dbReference type="ARBA" id="ARBA00022927"/>
    </source>
</evidence>
<evidence type="ECO:0000256" key="9">
    <source>
        <dbReference type="ARBA" id="ARBA00023136"/>
    </source>
</evidence>
<feature type="region of interest" description="Disordered" evidence="11">
    <location>
        <begin position="300"/>
        <end position="322"/>
    </location>
</feature>
<dbReference type="PROSITE" id="PS00914">
    <property type="entry name" value="SYNTAXIN"/>
    <property type="match status" value="1"/>
</dbReference>
<feature type="domain" description="T-SNARE coiled-coil homology" evidence="13">
    <location>
        <begin position="204"/>
        <end position="266"/>
    </location>
</feature>
<keyword evidence="3" id="KW-0813">Transport</keyword>
<keyword evidence="15" id="KW-1185">Reference proteome</keyword>
<evidence type="ECO:0000256" key="4">
    <source>
        <dbReference type="ARBA" id="ARBA00022692"/>
    </source>
</evidence>
<dbReference type="PANTHER" id="PTHR19957">
    <property type="entry name" value="SYNTAXIN"/>
    <property type="match status" value="1"/>
</dbReference>
<dbReference type="GeneID" id="94837775"/>
<evidence type="ECO:0000256" key="3">
    <source>
        <dbReference type="ARBA" id="ARBA00022448"/>
    </source>
</evidence>
<dbReference type="PANTHER" id="PTHR19957:SF83">
    <property type="entry name" value="SYNTAXIN-16"/>
    <property type="match status" value="1"/>
</dbReference>
<dbReference type="VEuPathDB" id="TrichDB:TRFO_23299"/>
<dbReference type="AlphaFoldDB" id="A0A1J4KB92"/>
<evidence type="ECO:0000256" key="7">
    <source>
        <dbReference type="ARBA" id="ARBA00023034"/>
    </source>
</evidence>
<comment type="caution">
    <text evidence="14">The sequence shown here is derived from an EMBL/GenBank/DDBJ whole genome shotgun (WGS) entry which is preliminary data.</text>
</comment>
<dbReference type="Proteomes" id="UP000179807">
    <property type="component" value="Unassembled WGS sequence"/>
</dbReference>
<proteinExistence type="inferred from homology"/>
<name>A0A1J4KB92_9EUKA</name>
<dbReference type="GO" id="GO:0000149">
    <property type="term" value="F:SNARE binding"/>
    <property type="evidence" value="ECO:0007669"/>
    <property type="project" value="TreeGrafter"/>
</dbReference>
<dbReference type="GO" id="GO:0000139">
    <property type="term" value="C:Golgi membrane"/>
    <property type="evidence" value="ECO:0007669"/>
    <property type="project" value="UniProtKB-SubCell"/>
</dbReference>
<dbReference type="InterPro" id="IPR006012">
    <property type="entry name" value="Syntaxin/epimorphin_CS"/>
</dbReference>
<dbReference type="GO" id="GO:0006886">
    <property type="term" value="P:intracellular protein transport"/>
    <property type="evidence" value="ECO:0007669"/>
    <property type="project" value="InterPro"/>
</dbReference>
<evidence type="ECO:0000256" key="8">
    <source>
        <dbReference type="ARBA" id="ARBA00023054"/>
    </source>
</evidence>
<evidence type="ECO:0000256" key="11">
    <source>
        <dbReference type="SAM" id="MobiDB-lite"/>
    </source>
</evidence>